<evidence type="ECO:0000256" key="1">
    <source>
        <dbReference type="ARBA" id="ARBA00002210"/>
    </source>
</evidence>
<dbReference type="EMBL" id="LR791449">
    <property type="protein sequence ID" value="CAB3267311.1"/>
    <property type="molecule type" value="mRNA"/>
</dbReference>
<feature type="compositionally biased region" description="Polar residues" evidence="5">
    <location>
        <begin position="145"/>
        <end position="162"/>
    </location>
</feature>
<evidence type="ECO:0000313" key="6">
    <source>
        <dbReference type="EMBL" id="CAB3267311.1"/>
    </source>
</evidence>
<dbReference type="Pfam" id="PF10273">
    <property type="entry name" value="WGG"/>
    <property type="match status" value="1"/>
</dbReference>
<dbReference type="GO" id="GO:0006364">
    <property type="term" value="P:rRNA processing"/>
    <property type="evidence" value="ECO:0007669"/>
    <property type="project" value="UniProtKB-KW"/>
</dbReference>
<protein>
    <recommendedName>
        <fullName evidence="3">Pre-rRNA-processing protein TSR2 homolog</fullName>
    </recommendedName>
</protein>
<evidence type="ECO:0000256" key="3">
    <source>
        <dbReference type="ARBA" id="ARBA00017551"/>
    </source>
</evidence>
<gene>
    <name evidence="6" type="primary">Tsr2</name>
</gene>
<evidence type="ECO:0000256" key="4">
    <source>
        <dbReference type="ARBA" id="ARBA00022552"/>
    </source>
</evidence>
<reference evidence="6" key="1">
    <citation type="submission" date="2020-04" db="EMBL/GenBank/DDBJ databases">
        <authorList>
            <person name="Neveu A P."/>
        </authorList>
    </citation>
    <scope>NUCLEOTIDE SEQUENCE</scope>
    <source>
        <tissue evidence="6">Whole embryo</tissue>
    </source>
</reference>
<dbReference type="PANTHER" id="PTHR21250">
    <property type="entry name" value="PRE-RRNA-PROCESSING PROTEIN TSR2 HOMOLOG"/>
    <property type="match status" value="1"/>
</dbReference>
<sequence>MEALFYDGIQATLKSWTALQLAVSKGFGGAHSQEKAQWLVRVIQQFFQENDDIEPYELEDFIEEIMSTEFSLITEDNSVKDISIKICNLYKMCSQGKLNEVRETMKTLPYVNLGECMEATSQVEQTHDQSDEIIGQLNLTSSTSQNLTNASENTAPASTSTDGWVEVKSRKKRK</sequence>
<comment type="similarity">
    <text evidence="2">Belongs to the TSR2 family.</text>
</comment>
<evidence type="ECO:0000256" key="5">
    <source>
        <dbReference type="SAM" id="MobiDB-lite"/>
    </source>
</evidence>
<organism evidence="6">
    <name type="scientific">Phallusia mammillata</name>
    <dbReference type="NCBI Taxonomy" id="59560"/>
    <lineage>
        <taxon>Eukaryota</taxon>
        <taxon>Metazoa</taxon>
        <taxon>Chordata</taxon>
        <taxon>Tunicata</taxon>
        <taxon>Ascidiacea</taxon>
        <taxon>Phlebobranchia</taxon>
        <taxon>Ascidiidae</taxon>
        <taxon>Phallusia</taxon>
    </lineage>
</organism>
<accession>A0A6F9DVW3</accession>
<name>A0A6F9DVW3_9ASCI</name>
<comment type="function">
    <text evidence="1">May be involved in 20S pre-rRNA processing.</text>
</comment>
<evidence type="ECO:0000256" key="2">
    <source>
        <dbReference type="ARBA" id="ARBA00006524"/>
    </source>
</evidence>
<proteinExistence type="evidence at transcript level"/>
<feature type="region of interest" description="Disordered" evidence="5">
    <location>
        <begin position="145"/>
        <end position="174"/>
    </location>
</feature>
<dbReference type="AlphaFoldDB" id="A0A6F9DVW3"/>
<dbReference type="InterPro" id="IPR019398">
    <property type="entry name" value="Pre-rRNA_process_TSR2"/>
</dbReference>
<keyword evidence="4" id="KW-0698">rRNA processing</keyword>